<keyword evidence="2" id="KW-0812">Transmembrane</keyword>
<dbReference type="RefSeq" id="WP_184000516.1">
    <property type="nucleotide sequence ID" value="NZ_JACIEH010000005.1"/>
</dbReference>
<dbReference type="Gene3D" id="2.20.200.10">
    <property type="entry name" value="Outer membrane efflux proteins (OEP)"/>
    <property type="match status" value="1"/>
</dbReference>
<keyword evidence="2" id="KW-0564">Palmitate</keyword>
<gene>
    <name evidence="3" type="ORF">GGR46_004752</name>
</gene>
<organism evidence="3 4">
    <name type="scientific">Sphingomonas kyeonggiensis</name>
    <dbReference type="NCBI Taxonomy" id="1268553"/>
    <lineage>
        <taxon>Bacteria</taxon>
        <taxon>Pseudomonadati</taxon>
        <taxon>Pseudomonadota</taxon>
        <taxon>Alphaproteobacteria</taxon>
        <taxon>Sphingomonadales</taxon>
        <taxon>Sphingomonadaceae</taxon>
        <taxon>Sphingomonas</taxon>
    </lineage>
</organism>
<keyword evidence="2" id="KW-1134">Transmembrane beta strand</keyword>
<feature type="signal peptide" evidence="2">
    <location>
        <begin position="1"/>
        <end position="17"/>
    </location>
</feature>
<dbReference type="Proteomes" id="UP000557392">
    <property type="component" value="Unassembled WGS sequence"/>
</dbReference>
<keyword evidence="2" id="KW-0732">Signal</keyword>
<evidence type="ECO:0000256" key="2">
    <source>
        <dbReference type="RuleBase" id="RU362097"/>
    </source>
</evidence>
<dbReference type="GO" id="GO:0015562">
    <property type="term" value="F:efflux transmembrane transporter activity"/>
    <property type="evidence" value="ECO:0007669"/>
    <property type="project" value="InterPro"/>
</dbReference>
<keyword evidence="2" id="KW-0472">Membrane</keyword>
<dbReference type="InterPro" id="IPR010131">
    <property type="entry name" value="MdtP/NodT-like"/>
</dbReference>
<dbReference type="Pfam" id="PF02321">
    <property type="entry name" value="OEP"/>
    <property type="match status" value="2"/>
</dbReference>
<evidence type="ECO:0000256" key="1">
    <source>
        <dbReference type="ARBA" id="ARBA00007613"/>
    </source>
</evidence>
<dbReference type="Gene3D" id="1.20.1600.10">
    <property type="entry name" value="Outer membrane efflux proteins (OEP)"/>
    <property type="match status" value="1"/>
</dbReference>
<reference evidence="3 4" key="1">
    <citation type="submission" date="2020-08" db="EMBL/GenBank/DDBJ databases">
        <title>Genomic Encyclopedia of Type Strains, Phase IV (KMG-IV): sequencing the most valuable type-strain genomes for metagenomic binning, comparative biology and taxonomic classification.</title>
        <authorList>
            <person name="Goeker M."/>
        </authorList>
    </citation>
    <scope>NUCLEOTIDE SEQUENCE [LARGE SCALE GENOMIC DNA]</scope>
    <source>
        <strain evidence="3 4">DSM 101806</strain>
    </source>
</reference>
<evidence type="ECO:0000313" key="3">
    <source>
        <dbReference type="EMBL" id="MBB4101162.1"/>
    </source>
</evidence>
<comment type="caution">
    <text evidence="3">The sequence shown here is derived from an EMBL/GenBank/DDBJ whole genome shotgun (WGS) entry which is preliminary data.</text>
</comment>
<name>A0A7W6JZ80_9SPHN</name>
<feature type="chain" id="PRO_5031608552" evidence="2">
    <location>
        <begin position="18"/>
        <end position="458"/>
    </location>
</feature>
<evidence type="ECO:0000313" key="4">
    <source>
        <dbReference type="Proteomes" id="UP000557392"/>
    </source>
</evidence>
<dbReference type="AlphaFoldDB" id="A0A7W6JZ80"/>
<keyword evidence="2 3" id="KW-0449">Lipoprotein</keyword>
<protein>
    <submittedName>
        <fullName evidence="3">NodT family efflux transporter outer membrane factor (OMF) lipoprotein</fullName>
    </submittedName>
</protein>
<dbReference type="GO" id="GO:0005886">
    <property type="term" value="C:plasma membrane"/>
    <property type="evidence" value="ECO:0007669"/>
    <property type="project" value="UniProtKB-SubCell"/>
</dbReference>
<dbReference type="PANTHER" id="PTHR30203">
    <property type="entry name" value="OUTER MEMBRANE CATION EFFLUX PROTEIN"/>
    <property type="match status" value="1"/>
</dbReference>
<dbReference type="SUPFAM" id="SSF56954">
    <property type="entry name" value="Outer membrane efflux proteins (OEP)"/>
    <property type="match status" value="1"/>
</dbReference>
<dbReference type="PROSITE" id="PS51257">
    <property type="entry name" value="PROKAR_LIPOPROTEIN"/>
    <property type="match status" value="1"/>
</dbReference>
<proteinExistence type="inferred from homology"/>
<dbReference type="EMBL" id="JACIEH010000005">
    <property type="protein sequence ID" value="MBB4101162.1"/>
    <property type="molecule type" value="Genomic_DNA"/>
</dbReference>
<accession>A0A7W6JZ80</accession>
<dbReference type="PANTHER" id="PTHR30203:SF21">
    <property type="entry name" value="OUTER MEMBRANE COMPONENT OF MULTIDRUG EFFLUX PUMP-RELATED"/>
    <property type="match status" value="1"/>
</dbReference>
<dbReference type="InterPro" id="IPR003423">
    <property type="entry name" value="OMP_efflux"/>
</dbReference>
<comment type="subcellular location">
    <subcellularLocation>
        <location evidence="2">Cell membrane</location>
        <topology evidence="2">Lipid-anchor</topology>
    </subcellularLocation>
</comment>
<comment type="similarity">
    <text evidence="1 2">Belongs to the outer membrane factor (OMF) (TC 1.B.17) family.</text>
</comment>
<dbReference type="NCBIfam" id="TIGR01845">
    <property type="entry name" value="outer_NodT"/>
    <property type="match status" value="1"/>
</dbReference>
<keyword evidence="4" id="KW-1185">Reference proteome</keyword>
<sequence>MTRRLSPLLALAAAACATPGARPPATTPPPGIEAGFAPLPSASIAPVPDQWWRLFDDPELDRLVAASLAANADLRVAYANLDAARAALRQARAQRLPQATIESSLTLDDPANQPSAATVSSSDYDIAATINWDADLFGRLRAGALAARADAAAAEAAADGVRVAVVADTVLAYVDLCGAHRAEAVSREIVAAQTRSVEMLRDQLRAGEISPLEVSQAENMRATAEASVPGFTAQRSNALYRLATLQGLAPAAARGWNLSCTAVPHLSGTAPVGDGTALLLRRPDIREAERKLAAAAARVGVARAELYPKVNLGGALGLLRGDFSAALSPLVSWALPNVPGRAKLAQARATEAGTLASWDVAVLRALREVETALAEMDGEVRRNRALADAEQAGALYAKRSAARVRLGDAAPLLRIDAERSLATARLERARSDLLVARNQVLLFRALGGGWQASPAEGQ</sequence>